<dbReference type="Proteomes" id="UP000245283">
    <property type="component" value="Unassembled WGS sequence"/>
</dbReference>
<gene>
    <name evidence="1" type="ORF">DD236_10085</name>
</gene>
<name>A0A2V1K8E7_9ACTO</name>
<comment type="caution">
    <text evidence="1">The sequence shown here is derived from an EMBL/GenBank/DDBJ whole genome shotgun (WGS) entry which is preliminary data.</text>
</comment>
<dbReference type="EMBL" id="QETB01000005">
    <property type="protein sequence ID" value="PWF25777.1"/>
    <property type="molecule type" value="Genomic_DNA"/>
</dbReference>
<protein>
    <submittedName>
        <fullName evidence="1">Uncharacterized protein</fullName>
    </submittedName>
</protein>
<organism evidence="1 2">
    <name type="scientific">Ancrocorticia populi</name>
    <dbReference type="NCBI Taxonomy" id="2175228"/>
    <lineage>
        <taxon>Bacteria</taxon>
        <taxon>Bacillati</taxon>
        <taxon>Actinomycetota</taxon>
        <taxon>Actinomycetes</taxon>
        <taxon>Actinomycetales</taxon>
        <taxon>Actinomycetaceae</taxon>
        <taxon>Ancrocorticia</taxon>
    </lineage>
</organism>
<proteinExistence type="predicted"/>
<evidence type="ECO:0000313" key="1">
    <source>
        <dbReference type="EMBL" id="PWF25777.1"/>
    </source>
</evidence>
<reference evidence="2" key="1">
    <citation type="submission" date="2018-05" db="EMBL/GenBank/DDBJ databases">
        <authorList>
            <person name="Li Y."/>
        </authorList>
    </citation>
    <scope>NUCLEOTIDE SEQUENCE [LARGE SCALE GENOMIC DNA]</scope>
    <source>
        <strain evidence="2">sk1b4</strain>
    </source>
</reference>
<evidence type="ECO:0000313" key="2">
    <source>
        <dbReference type="Proteomes" id="UP000245283"/>
    </source>
</evidence>
<accession>A0A2V1K8E7</accession>
<keyword evidence="2" id="KW-1185">Reference proteome</keyword>
<sequence length="63" mass="6791">MANRWIGPLSASLAVDESIQHENSKSFSYNLTVLSMVITSIQEFARHILTVKVGIGGSSDLAV</sequence>
<dbReference type="AlphaFoldDB" id="A0A2V1K8E7"/>